<evidence type="ECO:0000313" key="3">
    <source>
        <dbReference type="Proteomes" id="UP000051412"/>
    </source>
</evidence>
<gene>
    <name evidence="2" type="ORF">FD32_GL000607</name>
</gene>
<dbReference type="STRING" id="1423782.FD32_GL000607"/>
<dbReference type="EMBL" id="AZGM01000104">
    <property type="protein sequence ID" value="KRM25939.1"/>
    <property type="molecule type" value="Genomic_DNA"/>
</dbReference>
<accession>A0A0R1XFM7</accession>
<dbReference type="RefSeq" id="WP_047770458.1">
    <property type="nucleotide sequence ID" value="NZ_AZGM01000104.1"/>
</dbReference>
<dbReference type="OrthoDB" id="2329963at2"/>
<proteinExistence type="predicted"/>
<protein>
    <submittedName>
        <fullName evidence="2">Uncharacterized protein</fullName>
    </submittedName>
</protein>
<dbReference type="PATRIC" id="fig|1423782.4.peg.626"/>
<evidence type="ECO:0000256" key="1">
    <source>
        <dbReference type="SAM" id="Phobius"/>
    </source>
</evidence>
<keyword evidence="1" id="KW-0812">Transmembrane</keyword>
<dbReference type="AlphaFoldDB" id="A0A0R1XFM7"/>
<feature type="transmembrane region" description="Helical" evidence="1">
    <location>
        <begin position="65"/>
        <end position="82"/>
    </location>
</feature>
<evidence type="ECO:0000313" key="2">
    <source>
        <dbReference type="EMBL" id="KRM25939.1"/>
    </source>
</evidence>
<feature type="transmembrane region" description="Helical" evidence="1">
    <location>
        <begin position="12"/>
        <end position="32"/>
    </location>
</feature>
<name>A0A0R1XFM7_9LACO</name>
<sequence>MNWIKKNVDIFLWGGGILFGVLVPVLALKFLPFTKAMWVGWVLVVINCCYCVWLGSYLYHHAARWWTLFVFPILFLAAAYVWMPKYTYYFAAAYLAITYLSCSTRKQD</sequence>
<feature type="transmembrane region" description="Helical" evidence="1">
    <location>
        <begin position="88"/>
        <end position="104"/>
    </location>
</feature>
<keyword evidence="1" id="KW-0472">Membrane</keyword>
<keyword evidence="1" id="KW-1133">Transmembrane helix</keyword>
<feature type="transmembrane region" description="Helical" evidence="1">
    <location>
        <begin position="38"/>
        <end position="58"/>
    </location>
</feature>
<comment type="caution">
    <text evidence="2">The sequence shown here is derived from an EMBL/GenBank/DDBJ whole genome shotgun (WGS) entry which is preliminary data.</text>
</comment>
<keyword evidence="3" id="KW-1185">Reference proteome</keyword>
<dbReference type="Proteomes" id="UP000051412">
    <property type="component" value="Unassembled WGS sequence"/>
</dbReference>
<reference evidence="2 3" key="1">
    <citation type="journal article" date="2015" name="Genome Announc.">
        <title>Expanding the biotechnology potential of lactobacilli through comparative genomics of 213 strains and associated genera.</title>
        <authorList>
            <person name="Sun Z."/>
            <person name="Harris H.M."/>
            <person name="McCann A."/>
            <person name="Guo C."/>
            <person name="Argimon S."/>
            <person name="Zhang W."/>
            <person name="Yang X."/>
            <person name="Jeffery I.B."/>
            <person name="Cooney J.C."/>
            <person name="Kagawa T.F."/>
            <person name="Liu W."/>
            <person name="Song Y."/>
            <person name="Salvetti E."/>
            <person name="Wrobel A."/>
            <person name="Rasinkangas P."/>
            <person name="Parkhill J."/>
            <person name="Rea M.C."/>
            <person name="O'Sullivan O."/>
            <person name="Ritari J."/>
            <person name="Douillard F.P."/>
            <person name="Paul Ross R."/>
            <person name="Yang R."/>
            <person name="Briner A.E."/>
            <person name="Felis G.E."/>
            <person name="de Vos W.M."/>
            <person name="Barrangou R."/>
            <person name="Klaenhammer T.R."/>
            <person name="Caufield P.W."/>
            <person name="Cui Y."/>
            <person name="Zhang H."/>
            <person name="O'Toole P.W."/>
        </authorList>
    </citation>
    <scope>NUCLEOTIDE SEQUENCE [LARGE SCALE GENOMIC DNA]</scope>
    <source>
        <strain evidence="2 3">DSM 6035</strain>
    </source>
</reference>
<organism evidence="2 3">
    <name type="scientific">Limosilactobacillus panis DSM 6035</name>
    <dbReference type="NCBI Taxonomy" id="1423782"/>
    <lineage>
        <taxon>Bacteria</taxon>
        <taxon>Bacillati</taxon>
        <taxon>Bacillota</taxon>
        <taxon>Bacilli</taxon>
        <taxon>Lactobacillales</taxon>
        <taxon>Lactobacillaceae</taxon>
        <taxon>Limosilactobacillus</taxon>
    </lineage>
</organism>